<dbReference type="InterPro" id="IPR016132">
    <property type="entry name" value="Phyto_chromo_attachment"/>
</dbReference>
<dbReference type="Gene3D" id="3.30.450.40">
    <property type="match status" value="1"/>
</dbReference>
<evidence type="ECO:0000259" key="1">
    <source>
        <dbReference type="PROSITE" id="PS50046"/>
    </source>
</evidence>
<comment type="caution">
    <text evidence="2">The sequence shown here is derived from an EMBL/GenBank/DDBJ whole genome shotgun (WGS) entry which is preliminary data.</text>
</comment>
<dbReference type="RefSeq" id="WP_407657774.1">
    <property type="nucleotide sequence ID" value="NZ_JADEXP010000591.1"/>
</dbReference>
<dbReference type="EMBL" id="JADEXP010000591">
    <property type="protein sequence ID" value="MBE9070922.1"/>
    <property type="molecule type" value="Genomic_DNA"/>
</dbReference>
<sequence>MRSQSARLIKTREELLHRMTDRIRQSIELPQILRATVDEMRHFLGTDRVKVYRFDEDGSGEVIAEAIREQRLPSLLGHRFPADDIPEHAREMFL</sequence>
<organism evidence="2 3">
    <name type="scientific">Leptolyngbya cf. ectocarpi LEGE 11479</name>
    <dbReference type="NCBI Taxonomy" id="1828722"/>
    <lineage>
        <taxon>Bacteria</taxon>
        <taxon>Bacillati</taxon>
        <taxon>Cyanobacteriota</taxon>
        <taxon>Cyanophyceae</taxon>
        <taxon>Leptolyngbyales</taxon>
        <taxon>Leptolyngbyaceae</taxon>
        <taxon>Leptolyngbya group</taxon>
        <taxon>Leptolyngbya</taxon>
    </lineage>
</organism>
<dbReference type="Pfam" id="PF01590">
    <property type="entry name" value="GAF"/>
    <property type="match status" value="1"/>
</dbReference>
<evidence type="ECO:0000313" key="3">
    <source>
        <dbReference type="Proteomes" id="UP000615026"/>
    </source>
</evidence>
<name>A0A929A0H4_LEPEC</name>
<dbReference type="SUPFAM" id="SSF55781">
    <property type="entry name" value="GAF domain-like"/>
    <property type="match status" value="1"/>
</dbReference>
<protein>
    <recommendedName>
        <fullName evidence="1">Phytochrome chromophore attachment site domain-containing protein</fullName>
    </recommendedName>
</protein>
<gene>
    <name evidence="2" type="ORF">IQ260_30250</name>
</gene>
<feature type="domain" description="Phytochrome chromophore attachment site" evidence="1">
    <location>
        <begin position="28"/>
        <end position="94"/>
    </location>
</feature>
<keyword evidence="3" id="KW-1185">Reference proteome</keyword>
<dbReference type="Proteomes" id="UP000615026">
    <property type="component" value="Unassembled WGS sequence"/>
</dbReference>
<dbReference type="PROSITE" id="PS50046">
    <property type="entry name" value="PHYTOCHROME_2"/>
    <property type="match status" value="1"/>
</dbReference>
<accession>A0A929A0H4</accession>
<dbReference type="InterPro" id="IPR003018">
    <property type="entry name" value="GAF"/>
</dbReference>
<reference evidence="2" key="1">
    <citation type="submission" date="2020-10" db="EMBL/GenBank/DDBJ databases">
        <authorList>
            <person name="Castelo-Branco R."/>
            <person name="Eusebio N."/>
            <person name="Adriana R."/>
            <person name="Vieira A."/>
            <person name="Brugerolle De Fraissinette N."/>
            <person name="Rezende De Castro R."/>
            <person name="Schneider M.P."/>
            <person name="Vasconcelos V."/>
            <person name="Leao P.N."/>
        </authorList>
    </citation>
    <scope>NUCLEOTIDE SEQUENCE</scope>
    <source>
        <strain evidence="2">LEGE 11479</strain>
    </source>
</reference>
<dbReference type="AlphaFoldDB" id="A0A929A0H4"/>
<proteinExistence type="predicted"/>
<evidence type="ECO:0000313" key="2">
    <source>
        <dbReference type="EMBL" id="MBE9070922.1"/>
    </source>
</evidence>
<dbReference type="InterPro" id="IPR029016">
    <property type="entry name" value="GAF-like_dom_sf"/>
</dbReference>
<feature type="non-terminal residue" evidence="2">
    <location>
        <position position="94"/>
    </location>
</feature>